<evidence type="ECO:0000256" key="1">
    <source>
        <dbReference type="ARBA" id="ARBA00010641"/>
    </source>
</evidence>
<dbReference type="InterPro" id="IPR013249">
    <property type="entry name" value="RNA_pol_sigma70_r4_t2"/>
</dbReference>
<evidence type="ECO:0000256" key="4">
    <source>
        <dbReference type="ARBA" id="ARBA00023163"/>
    </source>
</evidence>
<name>A0A3B1AEW2_9ZZZZ</name>
<dbReference type="InterPro" id="IPR039425">
    <property type="entry name" value="RNA_pol_sigma-70-like"/>
</dbReference>
<comment type="similarity">
    <text evidence="1">Belongs to the sigma-70 factor family. ECF subfamily.</text>
</comment>
<dbReference type="GO" id="GO:0003677">
    <property type="term" value="F:DNA binding"/>
    <property type="evidence" value="ECO:0007669"/>
    <property type="project" value="InterPro"/>
</dbReference>
<dbReference type="Gene3D" id="1.10.10.10">
    <property type="entry name" value="Winged helix-like DNA-binding domain superfamily/Winged helix DNA-binding domain"/>
    <property type="match status" value="1"/>
</dbReference>
<evidence type="ECO:0000259" key="5">
    <source>
        <dbReference type="Pfam" id="PF04542"/>
    </source>
</evidence>
<dbReference type="Pfam" id="PF04542">
    <property type="entry name" value="Sigma70_r2"/>
    <property type="match status" value="1"/>
</dbReference>
<evidence type="ECO:0000256" key="2">
    <source>
        <dbReference type="ARBA" id="ARBA00023015"/>
    </source>
</evidence>
<dbReference type="AlphaFoldDB" id="A0A3B1AEW2"/>
<dbReference type="Pfam" id="PF08281">
    <property type="entry name" value="Sigma70_r4_2"/>
    <property type="match status" value="1"/>
</dbReference>
<protein>
    <submittedName>
        <fullName evidence="7">RNA polymerase ECF-type sigma factor</fullName>
    </submittedName>
</protein>
<evidence type="ECO:0000259" key="6">
    <source>
        <dbReference type="Pfam" id="PF08281"/>
    </source>
</evidence>
<keyword evidence="3" id="KW-0731">Sigma factor</keyword>
<dbReference type="SUPFAM" id="SSF88946">
    <property type="entry name" value="Sigma2 domain of RNA polymerase sigma factors"/>
    <property type="match status" value="1"/>
</dbReference>
<reference evidence="7" key="1">
    <citation type="submission" date="2018-06" db="EMBL/GenBank/DDBJ databases">
        <authorList>
            <person name="Zhirakovskaya E."/>
        </authorList>
    </citation>
    <scope>NUCLEOTIDE SEQUENCE</scope>
</reference>
<gene>
    <name evidence="7" type="ORF">MNBD_GAMMA22-2650</name>
</gene>
<dbReference type="PANTHER" id="PTHR43133:SF51">
    <property type="entry name" value="RNA POLYMERASE SIGMA FACTOR"/>
    <property type="match status" value="1"/>
</dbReference>
<proteinExistence type="inferred from homology"/>
<keyword evidence="4" id="KW-0804">Transcription</keyword>
<dbReference type="GO" id="GO:0006352">
    <property type="term" value="P:DNA-templated transcription initiation"/>
    <property type="evidence" value="ECO:0007669"/>
    <property type="project" value="InterPro"/>
</dbReference>
<sequence>MDMDAKQRTFESLVTAYAIDMYRYAYWLCHNSALAQDLVQEAFVRAWKALDSLDDHKAAKGWLFTIVRRENARYFDRKQNDDISLDDIEIDMIVGQTDDFASTENFVLRNALKALPKEYLEPLLLQVIGGYSCDEIATIMELNSGAVMTRLSRARKKMRELMTGDALAKDKRNSRK</sequence>
<dbReference type="SUPFAM" id="SSF88659">
    <property type="entry name" value="Sigma3 and sigma4 domains of RNA polymerase sigma factors"/>
    <property type="match status" value="1"/>
</dbReference>
<dbReference type="Gene3D" id="1.10.1740.10">
    <property type="match status" value="1"/>
</dbReference>
<feature type="domain" description="RNA polymerase sigma factor 70 region 4 type 2" evidence="6">
    <location>
        <begin position="108"/>
        <end position="158"/>
    </location>
</feature>
<accession>A0A3B1AEW2</accession>
<dbReference type="GO" id="GO:0016987">
    <property type="term" value="F:sigma factor activity"/>
    <property type="evidence" value="ECO:0007669"/>
    <property type="project" value="UniProtKB-KW"/>
</dbReference>
<dbReference type="CDD" id="cd06171">
    <property type="entry name" value="Sigma70_r4"/>
    <property type="match status" value="1"/>
</dbReference>
<feature type="domain" description="RNA polymerase sigma-70 region 2" evidence="5">
    <location>
        <begin position="13"/>
        <end position="79"/>
    </location>
</feature>
<evidence type="ECO:0000256" key="3">
    <source>
        <dbReference type="ARBA" id="ARBA00023082"/>
    </source>
</evidence>
<dbReference type="NCBIfam" id="NF009170">
    <property type="entry name" value="PRK12517.1"/>
    <property type="match status" value="1"/>
</dbReference>
<keyword evidence="2" id="KW-0805">Transcription regulation</keyword>
<evidence type="ECO:0000313" key="7">
    <source>
        <dbReference type="EMBL" id="VAW91156.1"/>
    </source>
</evidence>
<dbReference type="EMBL" id="UOFS01000006">
    <property type="protein sequence ID" value="VAW91156.1"/>
    <property type="molecule type" value="Genomic_DNA"/>
</dbReference>
<dbReference type="InterPro" id="IPR036388">
    <property type="entry name" value="WH-like_DNA-bd_sf"/>
</dbReference>
<dbReference type="InterPro" id="IPR013325">
    <property type="entry name" value="RNA_pol_sigma_r2"/>
</dbReference>
<dbReference type="InterPro" id="IPR007627">
    <property type="entry name" value="RNA_pol_sigma70_r2"/>
</dbReference>
<dbReference type="NCBIfam" id="TIGR02937">
    <property type="entry name" value="sigma70-ECF"/>
    <property type="match status" value="1"/>
</dbReference>
<organism evidence="7">
    <name type="scientific">hydrothermal vent metagenome</name>
    <dbReference type="NCBI Taxonomy" id="652676"/>
    <lineage>
        <taxon>unclassified sequences</taxon>
        <taxon>metagenomes</taxon>
        <taxon>ecological metagenomes</taxon>
    </lineage>
</organism>
<dbReference type="InterPro" id="IPR013324">
    <property type="entry name" value="RNA_pol_sigma_r3/r4-like"/>
</dbReference>
<dbReference type="InterPro" id="IPR014284">
    <property type="entry name" value="RNA_pol_sigma-70_dom"/>
</dbReference>
<dbReference type="PANTHER" id="PTHR43133">
    <property type="entry name" value="RNA POLYMERASE ECF-TYPE SIGMA FACTO"/>
    <property type="match status" value="1"/>
</dbReference>